<organism evidence="1 2">
    <name type="scientific">Auriscalpium vulgare</name>
    <dbReference type="NCBI Taxonomy" id="40419"/>
    <lineage>
        <taxon>Eukaryota</taxon>
        <taxon>Fungi</taxon>
        <taxon>Dikarya</taxon>
        <taxon>Basidiomycota</taxon>
        <taxon>Agaricomycotina</taxon>
        <taxon>Agaricomycetes</taxon>
        <taxon>Russulales</taxon>
        <taxon>Auriscalpiaceae</taxon>
        <taxon>Auriscalpium</taxon>
    </lineage>
</organism>
<gene>
    <name evidence="1" type="ORF">FA95DRAFT_1506120</name>
</gene>
<sequence length="313" mass="34767">MGCEVRALELSTGRDTLLTAASSDNHAIVDSKERLIAYLVGSPRKDPGWPSVNKAASAFMKDVVKDCDFDPDDLKHSRGHYPTLSTGFSFGGGPLKPHNIRINSAKQEHVIEKLVHHPSFVRYSGTCNGTFESHSPRLYRHCNTFLWGIQEADPELRKPFENSVYPATTFNFGPQAATFPHRDSQNIPYGWCAVTALGDYDYTLGGHLVLWDLKLVIEFPPGSTILIPSAVLTHSNTPVQDGETRQSFTQWCSGSLLRWWTYGLRTEKTLAREAPVLATAFRKAASSRWEEVLGYFSTLSELKSDLKASACAD</sequence>
<dbReference type="Proteomes" id="UP000814033">
    <property type="component" value="Unassembled WGS sequence"/>
</dbReference>
<dbReference type="EMBL" id="MU276612">
    <property type="protein sequence ID" value="KAI0038045.1"/>
    <property type="molecule type" value="Genomic_DNA"/>
</dbReference>
<keyword evidence="2" id="KW-1185">Reference proteome</keyword>
<comment type="caution">
    <text evidence="1">The sequence shown here is derived from an EMBL/GenBank/DDBJ whole genome shotgun (WGS) entry which is preliminary data.</text>
</comment>
<evidence type="ECO:0000313" key="1">
    <source>
        <dbReference type="EMBL" id="KAI0038045.1"/>
    </source>
</evidence>
<reference evidence="1" key="2">
    <citation type="journal article" date="2022" name="New Phytol.">
        <title>Evolutionary transition to the ectomycorrhizal habit in the genomes of a hyperdiverse lineage of mushroom-forming fungi.</title>
        <authorList>
            <person name="Looney B."/>
            <person name="Miyauchi S."/>
            <person name="Morin E."/>
            <person name="Drula E."/>
            <person name="Courty P.E."/>
            <person name="Kohler A."/>
            <person name="Kuo A."/>
            <person name="LaButti K."/>
            <person name="Pangilinan J."/>
            <person name="Lipzen A."/>
            <person name="Riley R."/>
            <person name="Andreopoulos W."/>
            <person name="He G."/>
            <person name="Johnson J."/>
            <person name="Nolan M."/>
            <person name="Tritt A."/>
            <person name="Barry K.W."/>
            <person name="Grigoriev I.V."/>
            <person name="Nagy L.G."/>
            <person name="Hibbett D."/>
            <person name="Henrissat B."/>
            <person name="Matheny P.B."/>
            <person name="Labbe J."/>
            <person name="Martin F.M."/>
        </authorList>
    </citation>
    <scope>NUCLEOTIDE SEQUENCE</scope>
    <source>
        <strain evidence="1">FP105234-sp</strain>
    </source>
</reference>
<proteinExistence type="predicted"/>
<accession>A0ACB8R2A5</accession>
<reference evidence="1" key="1">
    <citation type="submission" date="2021-02" db="EMBL/GenBank/DDBJ databases">
        <authorList>
            <consortium name="DOE Joint Genome Institute"/>
            <person name="Ahrendt S."/>
            <person name="Looney B.P."/>
            <person name="Miyauchi S."/>
            <person name="Morin E."/>
            <person name="Drula E."/>
            <person name="Courty P.E."/>
            <person name="Chicoki N."/>
            <person name="Fauchery L."/>
            <person name="Kohler A."/>
            <person name="Kuo A."/>
            <person name="Labutti K."/>
            <person name="Pangilinan J."/>
            <person name="Lipzen A."/>
            <person name="Riley R."/>
            <person name="Andreopoulos W."/>
            <person name="He G."/>
            <person name="Johnson J."/>
            <person name="Barry K.W."/>
            <person name="Grigoriev I.V."/>
            <person name="Nagy L."/>
            <person name="Hibbett D."/>
            <person name="Henrissat B."/>
            <person name="Matheny P.B."/>
            <person name="Labbe J."/>
            <person name="Martin F."/>
        </authorList>
    </citation>
    <scope>NUCLEOTIDE SEQUENCE</scope>
    <source>
        <strain evidence="1">FP105234-sp</strain>
    </source>
</reference>
<evidence type="ECO:0000313" key="2">
    <source>
        <dbReference type="Proteomes" id="UP000814033"/>
    </source>
</evidence>
<protein>
    <submittedName>
        <fullName evidence="1">Uncharacterized protein</fullName>
    </submittedName>
</protein>
<name>A0ACB8R2A5_9AGAM</name>